<dbReference type="SUPFAM" id="SSF56281">
    <property type="entry name" value="Metallo-hydrolase/oxidoreductase"/>
    <property type="match status" value="1"/>
</dbReference>
<keyword evidence="1" id="KW-0378">Hydrolase</keyword>
<dbReference type="GO" id="GO:0016787">
    <property type="term" value="F:hydrolase activity"/>
    <property type="evidence" value="ECO:0007669"/>
    <property type="project" value="UniProtKB-KW"/>
</dbReference>
<evidence type="ECO:0000313" key="1">
    <source>
        <dbReference type="EMBL" id="PMP67358.1"/>
    </source>
</evidence>
<reference evidence="1 2" key="1">
    <citation type="submission" date="2018-01" db="EMBL/GenBank/DDBJ databases">
        <title>Metagenomic assembled genomes from two thermal pools in the Uzon Caldera, Kamchatka, Russia.</title>
        <authorList>
            <person name="Wilkins L."/>
            <person name="Ettinger C."/>
        </authorList>
    </citation>
    <scope>NUCLEOTIDE SEQUENCE [LARGE SCALE GENOMIC DNA]</scope>
    <source>
        <strain evidence="1">ZAV-07</strain>
    </source>
</reference>
<proteinExistence type="predicted"/>
<protein>
    <submittedName>
        <fullName evidence="1">MBL fold metallo-hydrolase</fullName>
    </submittedName>
</protein>
<sequence length="214" mass="24626">MEVIKMIIKYYGHSSFLIETNGFKILTDPYDPSMGYPVKFPEVDIITVSHEHFDHNAVKYVPSYKKVLRGVINEEINGIKFESIEAYHDEKNGLERGLIHLFKITSENITLIHFGDLGDKRFKEKQKNFIKGTNVFFIPVGSVYTIGPNDAKEIISEFKPNIAIPMHYRLKGSTLNILPLEEFTKGIHFKTLKELNINKENLPQGEIIVLEPQF</sequence>
<dbReference type="InterPro" id="IPR036866">
    <property type="entry name" value="RibonucZ/Hydroxyglut_hydro"/>
</dbReference>
<evidence type="ECO:0000313" key="2">
    <source>
        <dbReference type="Proteomes" id="UP000237040"/>
    </source>
</evidence>
<gene>
    <name evidence="1" type="ORF">C0189_03310</name>
</gene>
<organism evidence="1 2">
    <name type="scientific">Caldisericum exile</name>
    <dbReference type="NCBI Taxonomy" id="693075"/>
    <lineage>
        <taxon>Bacteria</taxon>
        <taxon>Pseudomonadati</taxon>
        <taxon>Caldisericota/Cryosericota group</taxon>
        <taxon>Caldisericota</taxon>
        <taxon>Caldisericia</taxon>
        <taxon>Caldisericales</taxon>
        <taxon>Caldisericaceae</taxon>
        <taxon>Caldisericum</taxon>
    </lineage>
</organism>
<dbReference type="Pfam" id="PF13483">
    <property type="entry name" value="Lactamase_B_3"/>
    <property type="match status" value="1"/>
</dbReference>
<dbReference type="EMBL" id="PNIL01000049">
    <property type="protein sequence ID" value="PMP67358.1"/>
    <property type="molecule type" value="Genomic_DNA"/>
</dbReference>
<dbReference type="PANTHER" id="PTHR42967:SF1">
    <property type="entry name" value="MBL FOLD METALLO-HYDROLASE"/>
    <property type="match status" value="1"/>
</dbReference>
<dbReference type="AlphaFoldDB" id="A0A2J6WEB7"/>
<accession>A0A2J6WEB7</accession>
<dbReference type="Proteomes" id="UP000237040">
    <property type="component" value="Unassembled WGS sequence"/>
</dbReference>
<dbReference type="PANTHER" id="PTHR42967">
    <property type="entry name" value="METAL DEPENDENT HYDROLASE"/>
    <property type="match status" value="1"/>
</dbReference>
<name>A0A2J6WEB7_9BACT</name>
<dbReference type="Gene3D" id="3.60.15.10">
    <property type="entry name" value="Ribonuclease Z/Hydroxyacylglutathione hydrolase-like"/>
    <property type="match status" value="1"/>
</dbReference>
<comment type="caution">
    <text evidence="1">The sequence shown here is derived from an EMBL/GenBank/DDBJ whole genome shotgun (WGS) entry which is preliminary data.</text>
</comment>